<protein>
    <submittedName>
        <fullName evidence="1">Uncharacterized protein</fullName>
    </submittedName>
</protein>
<evidence type="ECO:0000313" key="2">
    <source>
        <dbReference type="Proteomes" id="UP000250991"/>
    </source>
</evidence>
<sequence>MTIFIAHPAKRVGNIARITGVAPCHPEGEIKWPRLLAGHQILTVKQTRTSNITFTQTLLAVASNLLPIGEV</sequence>
<accession>A0A2X3KCP5</accession>
<proteinExistence type="predicted"/>
<evidence type="ECO:0000313" key="1">
    <source>
        <dbReference type="EMBL" id="SQD05241.1"/>
    </source>
</evidence>
<dbReference type="AlphaFoldDB" id="A0A2X3KCP5"/>
<gene>
    <name evidence="1" type="ORF">NCTC8009_05796</name>
</gene>
<organism evidence="1 2">
    <name type="scientific">Escherichia coli</name>
    <dbReference type="NCBI Taxonomy" id="562"/>
    <lineage>
        <taxon>Bacteria</taxon>
        <taxon>Pseudomonadati</taxon>
        <taxon>Pseudomonadota</taxon>
        <taxon>Gammaproteobacteria</taxon>
        <taxon>Enterobacterales</taxon>
        <taxon>Enterobacteriaceae</taxon>
        <taxon>Escherichia</taxon>
    </lineage>
</organism>
<dbReference type="EMBL" id="UARW01000010">
    <property type="protein sequence ID" value="SQD05241.1"/>
    <property type="molecule type" value="Genomic_DNA"/>
</dbReference>
<reference evidence="1 2" key="1">
    <citation type="submission" date="2018-06" db="EMBL/GenBank/DDBJ databases">
        <authorList>
            <consortium name="Pathogen Informatics"/>
            <person name="Doyle S."/>
        </authorList>
    </citation>
    <scope>NUCLEOTIDE SEQUENCE [LARGE SCALE GENOMIC DNA]</scope>
    <source>
        <strain evidence="1 2">NCTC8009</strain>
    </source>
</reference>
<dbReference type="Proteomes" id="UP000250991">
    <property type="component" value="Unassembled WGS sequence"/>
</dbReference>
<name>A0A2X3KCP5_ECOLX</name>